<organism evidence="8 9">
    <name type="scientific">Virgibacillus salarius</name>
    <dbReference type="NCBI Taxonomy" id="447199"/>
    <lineage>
        <taxon>Bacteria</taxon>
        <taxon>Bacillati</taxon>
        <taxon>Bacillota</taxon>
        <taxon>Bacilli</taxon>
        <taxon>Bacillales</taxon>
        <taxon>Bacillaceae</taxon>
        <taxon>Virgibacillus</taxon>
    </lineage>
</organism>
<dbReference type="Pfam" id="PF11728">
    <property type="entry name" value="ArAE_1_C"/>
    <property type="match status" value="1"/>
</dbReference>
<feature type="transmembrane region" description="Helical" evidence="6">
    <location>
        <begin position="119"/>
        <end position="141"/>
    </location>
</feature>
<keyword evidence="3 6" id="KW-0812">Transmembrane</keyword>
<proteinExistence type="predicted"/>
<dbReference type="PANTHER" id="PTHR40064">
    <property type="entry name" value="MEMBRANE PROTEIN-RELATED"/>
    <property type="match status" value="1"/>
</dbReference>
<dbReference type="RefSeq" id="WP_026681091.1">
    <property type="nucleotide sequence ID" value="NZ_BAAACY010000011.1"/>
</dbReference>
<dbReference type="Pfam" id="PF06081">
    <property type="entry name" value="ArAE_1"/>
    <property type="match status" value="1"/>
</dbReference>
<keyword evidence="4 6" id="KW-1133">Transmembrane helix</keyword>
<evidence type="ECO:0000256" key="3">
    <source>
        <dbReference type="ARBA" id="ARBA00022692"/>
    </source>
</evidence>
<evidence type="ECO:0000256" key="4">
    <source>
        <dbReference type="ARBA" id="ARBA00022989"/>
    </source>
</evidence>
<accession>A0A941DWG6</accession>
<dbReference type="InterPro" id="IPR038323">
    <property type="entry name" value="ArAE_1_C_sf"/>
</dbReference>
<name>A0A941DWG6_9BACI</name>
<feature type="transmembrane region" description="Helical" evidence="6">
    <location>
        <begin position="52"/>
        <end position="72"/>
    </location>
</feature>
<dbReference type="InterPro" id="IPR052984">
    <property type="entry name" value="UPF0421"/>
</dbReference>
<dbReference type="InterPro" id="IPR010343">
    <property type="entry name" value="ArAE_1"/>
</dbReference>
<evidence type="ECO:0000256" key="2">
    <source>
        <dbReference type="ARBA" id="ARBA00022475"/>
    </source>
</evidence>
<gene>
    <name evidence="8" type="ORF">KCX74_11790</name>
</gene>
<evidence type="ECO:0000256" key="1">
    <source>
        <dbReference type="ARBA" id="ARBA00004651"/>
    </source>
</evidence>
<evidence type="ECO:0000313" key="8">
    <source>
        <dbReference type="EMBL" id="MBR7796721.1"/>
    </source>
</evidence>
<keyword evidence="9" id="KW-1185">Reference proteome</keyword>
<keyword evidence="2" id="KW-1003">Cell membrane</keyword>
<evidence type="ECO:0000259" key="7">
    <source>
        <dbReference type="Pfam" id="PF11728"/>
    </source>
</evidence>
<dbReference type="GO" id="GO:0005886">
    <property type="term" value="C:plasma membrane"/>
    <property type="evidence" value="ECO:0007669"/>
    <property type="project" value="UniProtKB-SubCell"/>
</dbReference>
<feature type="transmembrane region" description="Helical" evidence="6">
    <location>
        <begin position="16"/>
        <end position="40"/>
    </location>
</feature>
<reference evidence="8" key="1">
    <citation type="submission" date="2021-04" db="EMBL/GenBank/DDBJ databases">
        <title>Isolation and polyphasic classification of algal microorganism.</title>
        <authorList>
            <person name="Wang S."/>
        </authorList>
    </citation>
    <scope>NUCLEOTIDE SEQUENCE</scope>
    <source>
        <strain evidence="8">720a</strain>
    </source>
</reference>
<dbReference type="EMBL" id="JAGSOT010000033">
    <property type="protein sequence ID" value="MBR7796721.1"/>
    <property type="molecule type" value="Genomic_DNA"/>
</dbReference>
<comment type="subcellular location">
    <subcellularLocation>
        <location evidence="1">Cell membrane</location>
        <topology evidence="1">Multi-pass membrane protein</topology>
    </subcellularLocation>
</comment>
<evidence type="ECO:0000313" key="9">
    <source>
        <dbReference type="Proteomes" id="UP000675284"/>
    </source>
</evidence>
<keyword evidence="5 6" id="KW-0472">Membrane</keyword>
<protein>
    <submittedName>
        <fullName evidence="8">Aromatic acid exporter family protein</fullName>
    </submittedName>
</protein>
<comment type="caution">
    <text evidence="8">The sequence shown here is derived from an EMBL/GenBank/DDBJ whole genome shotgun (WGS) entry which is preliminary data.</text>
</comment>
<dbReference type="InterPro" id="IPR021062">
    <property type="entry name" value="ArAE_1_C"/>
</dbReference>
<dbReference type="AlphaFoldDB" id="A0A941DWG6"/>
<dbReference type="Proteomes" id="UP000675284">
    <property type="component" value="Unassembled WGS sequence"/>
</dbReference>
<dbReference type="PANTHER" id="PTHR40064:SF1">
    <property type="entry name" value="MEMBRANE PROTEIN"/>
    <property type="match status" value="1"/>
</dbReference>
<evidence type="ECO:0000256" key="6">
    <source>
        <dbReference type="SAM" id="Phobius"/>
    </source>
</evidence>
<dbReference type="Gene3D" id="1.20.120.940">
    <property type="entry name" value="Putative aromatic acid exporter, C-terminal domain"/>
    <property type="match status" value="1"/>
</dbReference>
<feature type="transmembrane region" description="Helical" evidence="6">
    <location>
        <begin position="78"/>
        <end position="107"/>
    </location>
</feature>
<feature type="domain" description="Putative aromatic acid exporter C-terminal" evidence="7">
    <location>
        <begin position="145"/>
        <end position="309"/>
    </location>
</feature>
<evidence type="ECO:0000256" key="5">
    <source>
        <dbReference type="ARBA" id="ARBA00023136"/>
    </source>
</evidence>
<sequence length="326" mass="37882">MKIGYRTIKTAIGTPIAIWIAQLLGVTNFVSAGILTILCIQPSRKQSFLSAWNRFLACIIASILSILFFHYIGYHPAVVGLLLAIFIPITVYLNITQGIATSSVIILNLYGAHYLDYDFLVDQFLLIIIGIGTGLLLNLYMPSLDKKLKEKQRELEENFQSVLYEIALYVRNRNIVWDGNEITRIEQLLVEAADLVERDKENHILRNKHPYRDYFRMRSRQFELLQRMLPLVTKLPKKDSITEKIASFFEGLSKAVHPGNTAIIYLEELEQLRKDFDREDLPCSREEFETRANLFRLLHDIEDYLLLKKRFKESDVRPKRRTSKEA</sequence>